<dbReference type="PANTHER" id="PTHR46268">
    <property type="entry name" value="STRESS RESPONSE PROTEIN NHAX"/>
    <property type="match status" value="1"/>
</dbReference>
<dbReference type="Gene3D" id="3.40.50.620">
    <property type="entry name" value="HUPs"/>
    <property type="match status" value="2"/>
</dbReference>
<dbReference type="Pfam" id="PF00582">
    <property type="entry name" value="Usp"/>
    <property type="match status" value="2"/>
</dbReference>
<evidence type="ECO:0000313" key="5">
    <source>
        <dbReference type="EMBL" id="MBB3052382.1"/>
    </source>
</evidence>
<gene>
    <name evidence="5" type="ORF">FHS23_003416</name>
</gene>
<proteinExistence type="inferred from homology"/>
<dbReference type="PANTHER" id="PTHR46268:SF27">
    <property type="entry name" value="UNIVERSAL STRESS PROTEIN RV2623"/>
    <property type="match status" value="1"/>
</dbReference>
<accession>A0A839S4S7</accession>
<dbReference type="SUPFAM" id="SSF52402">
    <property type="entry name" value="Adenine nucleotide alpha hydrolases-like"/>
    <property type="match status" value="2"/>
</dbReference>
<evidence type="ECO:0000313" key="6">
    <source>
        <dbReference type="Proteomes" id="UP000550714"/>
    </source>
</evidence>
<dbReference type="InterPro" id="IPR014729">
    <property type="entry name" value="Rossmann-like_a/b/a_fold"/>
</dbReference>
<dbReference type="RefSeq" id="WP_183656504.1">
    <property type="nucleotide sequence ID" value="NZ_JACHWU010000004.1"/>
</dbReference>
<reference evidence="5 6" key="1">
    <citation type="submission" date="2020-08" db="EMBL/GenBank/DDBJ databases">
        <title>Genomic Encyclopedia of Type Strains, Phase III (KMG-III): the genomes of soil and plant-associated and newly described type strains.</title>
        <authorList>
            <person name="Whitman W."/>
        </authorList>
    </citation>
    <scope>NUCLEOTIDE SEQUENCE [LARGE SCALE GENOMIC DNA]</scope>
    <source>
        <strain evidence="5 6">CECT 8577</strain>
    </source>
</reference>
<protein>
    <submittedName>
        <fullName evidence="5">Nucleotide-binding universal stress UspA family protein</fullName>
    </submittedName>
</protein>
<evidence type="ECO:0000259" key="4">
    <source>
        <dbReference type="Pfam" id="PF00582"/>
    </source>
</evidence>
<dbReference type="InterPro" id="IPR006015">
    <property type="entry name" value="Universal_stress_UspA"/>
</dbReference>
<keyword evidence="2" id="KW-0547">Nucleotide-binding</keyword>
<feature type="domain" description="UspA" evidence="4">
    <location>
        <begin position="159"/>
        <end position="296"/>
    </location>
</feature>
<organism evidence="5 6">
    <name type="scientific">Prauserella isguenensis</name>
    <dbReference type="NCBI Taxonomy" id="1470180"/>
    <lineage>
        <taxon>Bacteria</taxon>
        <taxon>Bacillati</taxon>
        <taxon>Actinomycetota</taxon>
        <taxon>Actinomycetes</taxon>
        <taxon>Pseudonocardiales</taxon>
        <taxon>Pseudonocardiaceae</taxon>
        <taxon>Prauserella</taxon>
    </lineage>
</organism>
<dbReference type="EMBL" id="JACHWU010000004">
    <property type="protein sequence ID" value="MBB3052382.1"/>
    <property type="molecule type" value="Genomic_DNA"/>
</dbReference>
<comment type="similarity">
    <text evidence="1">Belongs to the universal stress protein A family.</text>
</comment>
<keyword evidence="6" id="KW-1185">Reference proteome</keyword>
<comment type="caution">
    <text evidence="5">The sequence shown here is derived from an EMBL/GenBank/DDBJ whole genome shotgun (WGS) entry which is preliminary data.</text>
</comment>
<name>A0A839S4S7_9PSEU</name>
<dbReference type="InterPro" id="IPR006016">
    <property type="entry name" value="UspA"/>
</dbReference>
<evidence type="ECO:0000256" key="1">
    <source>
        <dbReference type="ARBA" id="ARBA00008791"/>
    </source>
</evidence>
<evidence type="ECO:0000256" key="2">
    <source>
        <dbReference type="ARBA" id="ARBA00022741"/>
    </source>
</evidence>
<sequence length="301" mass="32341">MSTGELADGPIVVGTDGSEKGREAVRWAADLAARRQRTLRIVHAANSLRGFSVDPVFSRDVFERLNAEGKSVLEAARQEAETTGSSADIEVEMSSGDEISVLIEESRSAAMLVLGAEGVGGFAGMLAGSTAIAVTSHAACPVVVIRRREDGTPAPENGPVVVGVDGSPVSEEATAVAFQEASLRGVKLVAVNAMLDLEYDSALNEALVYFEGEPKKQHHEILVAEQLAGWKEKYPDVVVERVIERDRPRRQLLEWSDTASLLVVGSRGRGGFRGLLLGSTSQAMIHHARCPVMVVRHERHR</sequence>
<dbReference type="AlphaFoldDB" id="A0A839S4S7"/>
<dbReference type="GO" id="GO:0005524">
    <property type="term" value="F:ATP binding"/>
    <property type="evidence" value="ECO:0007669"/>
    <property type="project" value="UniProtKB-KW"/>
</dbReference>
<keyword evidence="3" id="KW-0067">ATP-binding</keyword>
<evidence type="ECO:0000256" key="3">
    <source>
        <dbReference type="ARBA" id="ARBA00022840"/>
    </source>
</evidence>
<dbReference type="Proteomes" id="UP000550714">
    <property type="component" value="Unassembled WGS sequence"/>
</dbReference>
<feature type="domain" description="UspA" evidence="4">
    <location>
        <begin position="10"/>
        <end position="146"/>
    </location>
</feature>
<dbReference type="PRINTS" id="PR01438">
    <property type="entry name" value="UNVRSLSTRESS"/>
</dbReference>